<proteinExistence type="predicted"/>
<dbReference type="Proteomes" id="UP001597497">
    <property type="component" value="Unassembled WGS sequence"/>
</dbReference>
<reference evidence="2" key="1">
    <citation type="journal article" date="2019" name="Int. J. Syst. Evol. Microbiol.">
        <title>The Global Catalogue of Microorganisms (GCM) 10K type strain sequencing project: providing services to taxonomists for standard genome sequencing and annotation.</title>
        <authorList>
            <consortium name="The Broad Institute Genomics Platform"/>
            <consortium name="The Broad Institute Genome Sequencing Center for Infectious Disease"/>
            <person name="Wu L."/>
            <person name="Ma J."/>
        </authorList>
    </citation>
    <scope>NUCLEOTIDE SEQUENCE [LARGE SCALE GENOMIC DNA]</scope>
    <source>
        <strain evidence="2">KCTC 33676</strain>
    </source>
</reference>
<evidence type="ECO:0000313" key="2">
    <source>
        <dbReference type="Proteomes" id="UP001597497"/>
    </source>
</evidence>
<name>A0ABW5R994_9BACL</name>
<protein>
    <submittedName>
        <fullName evidence="1">Uncharacterized protein</fullName>
    </submittedName>
</protein>
<keyword evidence="2" id="KW-1185">Reference proteome</keyword>
<accession>A0ABW5R994</accession>
<comment type="caution">
    <text evidence="1">The sequence shown here is derived from an EMBL/GenBank/DDBJ whole genome shotgun (WGS) entry which is preliminary data.</text>
</comment>
<dbReference type="RefSeq" id="WP_379928641.1">
    <property type="nucleotide sequence ID" value="NZ_JBHUMM010000010.1"/>
</dbReference>
<sequence length="124" mass="14871">MYHVLDDRLLNADWDGTSKNMQSDLVFLYAYLQNLNRYFLVQGEFNEAEYFKLYANLTKNQVRNDSISTLAYKRYTELKNQFEHILKLKSQEELEKLEDADEFIRLIKELGLEPEIEKFSESEK</sequence>
<evidence type="ECO:0000313" key="1">
    <source>
        <dbReference type="EMBL" id="MFD2671205.1"/>
    </source>
</evidence>
<dbReference type="EMBL" id="JBHUMM010000010">
    <property type="protein sequence ID" value="MFD2671205.1"/>
    <property type="molecule type" value="Genomic_DNA"/>
</dbReference>
<gene>
    <name evidence="1" type="ORF">ACFSUC_06260</name>
</gene>
<organism evidence="1 2">
    <name type="scientific">Marinicrinis sediminis</name>
    <dbReference type="NCBI Taxonomy" id="1652465"/>
    <lineage>
        <taxon>Bacteria</taxon>
        <taxon>Bacillati</taxon>
        <taxon>Bacillota</taxon>
        <taxon>Bacilli</taxon>
        <taxon>Bacillales</taxon>
        <taxon>Paenibacillaceae</taxon>
    </lineage>
</organism>